<reference evidence="2 3" key="1">
    <citation type="journal article" date="2015" name="Stand. Genomic Sci.">
        <title>High quality draft genome sequence of the moderately halophilic bacterium Pontibacillus yanchengensis Y32(T) and comparison among Pontibacillus genomes.</title>
        <authorList>
            <person name="Huang J."/>
            <person name="Qiao Z.X."/>
            <person name="Tang J.W."/>
            <person name="Wang G."/>
        </authorList>
    </citation>
    <scope>NUCLEOTIDE SEQUENCE [LARGE SCALE GENOMIC DNA]</scope>
    <source>
        <strain evidence="2 3">Y32</strain>
    </source>
</reference>
<dbReference type="InterPro" id="IPR046878">
    <property type="entry name" value="Big_14"/>
</dbReference>
<dbReference type="eggNOG" id="ENOG50306FF">
    <property type="taxonomic scope" value="Bacteria"/>
</dbReference>
<accession>A0A0A2TVZ8</accession>
<dbReference type="Pfam" id="PF20251">
    <property type="entry name" value="Big_14"/>
    <property type="match status" value="1"/>
</dbReference>
<dbReference type="EMBL" id="AVBF01000013">
    <property type="protein sequence ID" value="KGP73460.1"/>
    <property type="molecule type" value="Genomic_DNA"/>
</dbReference>
<protein>
    <recommendedName>
        <fullName evidence="1">Bacterial Ig-like domain-containing protein</fullName>
    </recommendedName>
</protein>
<comment type="caution">
    <text evidence="2">The sequence shown here is derived from an EMBL/GenBank/DDBJ whole genome shotgun (WGS) entry which is preliminary data.</text>
</comment>
<dbReference type="Proteomes" id="UP000030147">
    <property type="component" value="Unassembled WGS sequence"/>
</dbReference>
<dbReference type="AlphaFoldDB" id="A0A0A2TVZ8"/>
<feature type="domain" description="Bacterial Ig-like" evidence="1">
    <location>
        <begin position="48"/>
        <end position="157"/>
    </location>
</feature>
<proteinExistence type="predicted"/>
<gene>
    <name evidence="2" type="ORF">N782_05090</name>
</gene>
<sequence length="167" mass="19323">MNLSRFLIVLSLIHIFIFIAACHGDNSIQSLERESNEGDLPTEYVNKETKIVMKTEKSIYSMAANEIKITVENQGSNPLSFGTFYRVEKFKEGTWYEVPFEKKTEFNDIQLSIKANESYNQEVLTKLLNYHLTQGLYRIVKEFESENEDFKIAAEFTIDKTPESNQG</sequence>
<organism evidence="2 3">
    <name type="scientific">Pontibacillus yanchengensis Y32</name>
    <dbReference type="NCBI Taxonomy" id="1385514"/>
    <lineage>
        <taxon>Bacteria</taxon>
        <taxon>Bacillati</taxon>
        <taxon>Bacillota</taxon>
        <taxon>Bacilli</taxon>
        <taxon>Bacillales</taxon>
        <taxon>Bacillaceae</taxon>
        <taxon>Pontibacillus</taxon>
    </lineage>
</organism>
<evidence type="ECO:0000259" key="1">
    <source>
        <dbReference type="Pfam" id="PF20251"/>
    </source>
</evidence>
<name>A0A0A2TVZ8_9BACI</name>
<evidence type="ECO:0000313" key="3">
    <source>
        <dbReference type="Proteomes" id="UP000030147"/>
    </source>
</evidence>
<keyword evidence="3" id="KW-1185">Reference proteome</keyword>
<dbReference type="OrthoDB" id="2085239at2"/>
<dbReference type="PROSITE" id="PS51257">
    <property type="entry name" value="PROKAR_LIPOPROTEIN"/>
    <property type="match status" value="1"/>
</dbReference>
<evidence type="ECO:0000313" key="2">
    <source>
        <dbReference type="EMBL" id="KGP73460.1"/>
    </source>
</evidence>
<dbReference type="STRING" id="1385514.N782_05090"/>
<dbReference type="RefSeq" id="WP_036817665.1">
    <property type="nucleotide sequence ID" value="NZ_AVBF01000013.1"/>
</dbReference>